<evidence type="ECO:0000313" key="2">
    <source>
        <dbReference type="EMBL" id="KAG7399004.1"/>
    </source>
</evidence>
<dbReference type="AlphaFoldDB" id="A0A8T1X1C4"/>
<name>A0A8T1X1C4_9STRA</name>
<dbReference type="EMBL" id="JAGDFL010000066">
    <property type="protein sequence ID" value="KAG7399004.1"/>
    <property type="molecule type" value="Genomic_DNA"/>
</dbReference>
<sequence>MPRLLGWAPLSLVVVILNSVDDEQVLFYSGRRLAAASSDSAIAKVHLDERYTFDGTHSDFAQQLYRRHLAGDEAAAITDTRDLKEVVNYVSDEFGLDFANLPAMLQQAVVWDMGYVAAADLGYVKVYTKCGMRMSELQISIQAYRSAGCEQQRCASPNGDIFYQSLYCNGYQMGNVSLCAAKNGITPVYGAMWSDGGTDDVVPVSEMQRHEWKENNISYTIMAIHLAVNIVQVTGARLNMEKLSLNGLS</sequence>
<gene>
    <name evidence="2" type="ORF">PHYBOEH_009997</name>
</gene>
<dbReference type="OrthoDB" id="69842at2759"/>
<organism evidence="2 3">
    <name type="scientific">Phytophthora boehmeriae</name>
    <dbReference type="NCBI Taxonomy" id="109152"/>
    <lineage>
        <taxon>Eukaryota</taxon>
        <taxon>Sar</taxon>
        <taxon>Stramenopiles</taxon>
        <taxon>Oomycota</taxon>
        <taxon>Peronosporomycetes</taxon>
        <taxon>Peronosporales</taxon>
        <taxon>Peronosporaceae</taxon>
        <taxon>Phytophthora</taxon>
    </lineage>
</organism>
<dbReference type="Proteomes" id="UP000693981">
    <property type="component" value="Unassembled WGS sequence"/>
</dbReference>
<keyword evidence="1" id="KW-0732">Signal</keyword>
<comment type="caution">
    <text evidence="2">The sequence shown here is derived from an EMBL/GenBank/DDBJ whole genome shotgun (WGS) entry which is preliminary data.</text>
</comment>
<evidence type="ECO:0000313" key="3">
    <source>
        <dbReference type="Proteomes" id="UP000693981"/>
    </source>
</evidence>
<protein>
    <submittedName>
        <fullName evidence="2">Uncharacterized protein</fullName>
    </submittedName>
</protein>
<keyword evidence="3" id="KW-1185">Reference proteome</keyword>
<reference evidence="2" key="1">
    <citation type="submission" date="2021-02" db="EMBL/GenBank/DDBJ databases">
        <authorList>
            <person name="Palmer J.M."/>
        </authorList>
    </citation>
    <scope>NUCLEOTIDE SEQUENCE</scope>
    <source>
        <strain evidence="2">SCRP23</strain>
    </source>
</reference>
<feature type="signal peptide" evidence="1">
    <location>
        <begin position="1"/>
        <end position="22"/>
    </location>
</feature>
<feature type="chain" id="PRO_5035760403" evidence="1">
    <location>
        <begin position="23"/>
        <end position="249"/>
    </location>
</feature>
<accession>A0A8T1X1C4</accession>
<proteinExistence type="predicted"/>
<evidence type="ECO:0000256" key="1">
    <source>
        <dbReference type="SAM" id="SignalP"/>
    </source>
</evidence>